<dbReference type="WBParaSite" id="HDID_0000563001-mRNA-1">
    <property type="protein sequence ID" value="HDID_0000563001-mRNA-1"/>
    <property type="gene ID" value="HDID_0000563001"/>
</dbReference>
<name>A0A0R3SL15_HYMDI</name>
<sequence>LKFPFVDPYYQHYTATQNRAKPTALVLRASPAGSQLSAKIRGSATGRESGNVGSSLAISATASSSSSWMAYNNGSNQRSINVSDLHSLQQHQASGSTITSSSLSRHSNSPNTAPPRTLSGASSATVVGRHSTGSNRYIVIGANTMGKSLEYNNDNSRNLDFITPSYGPVAHSMNRMTSLAHV</sequence>
<feature type="compositionally biased region" description="Low complexity" evidence="1">
    <location>
        <begin position="94"/>
        <end position="109"/>
    </location>
</feature>
<organism evidence="2">
    <name type="scientific">Hymenolepis diminuta</name>
    <name type="common">Rat tapeworm</name>
    <dbReference type="NCBI Taxonomy" id="6216"/>
    <lineage>
        <taxon>Eukaryota</taxon>
        <taxon>Metazoa</taxon>
        <taxon>Spiralia</taxon>
        <taxon>Lophotrochozoa</taxon>
        <taxon>Platyhelminthes</taxon>
        <taxon>Cestoda</taxon>
        <taxon>Eucestoda</taxon>
        <taxon>Cyclophyllidea</taxon>
        <taxon>Hymenolepididae</taxon>
        <taxon>Hymenolepis</taxon>
    </lineage>
</organism>
<proteinExistence type="predicted"/>
<accession>A0A0R3SL15</accession>
<reference evidence="2" key="1">
    <citation type="submission" date="2017-02" db="UniProtKB">
        <authorList>
            <consortium name="WormBaseParasite"/>
        </authorList>
    </citation>
    <scope>IDENTIFICATION</scope>
</reference>
<evidence type="ECO:0000313" key="2">
    <source>
        <dbReference type="WBParaSite" id="HDID_0000563001-mRNA-1"/>
    </source>
</evidence>
<dbReference type="AlphaFoldDB" id="A0A0R3SL15"/>
<evidence type="ECO:0000256" key="1">
    <source>
        <dbReference type="SAM" id="MobiDB-lite"/>
    </source>
</evidence>
<feature type="compositionally biased region" description="Polar residues" evidence="1">
    <location>
        <begin position="119"/>
        <end position="128"/>
    </location>
</feature>
<protein>
    <submittedName>
        <fullName evidence="2">CG10617</fullName>
    </submittedName>
</protein>
<feature type="region of interest" description="Disordered" evidence="1">
    <location>
        <begin position="90"/>
        <end position="128"/>
    </location>
</feature>